<evidence type="ECO:0000313" key="3">
    <source>
        <dbReference type="Proteomes" id="UP000322234"/>
    </source>
</evidence>
<organism evidence="2 3">
    <name type="scientific">Bos mutus</name>
    <name type="common">wild yak</name>
    <dbReference type="NCBI Taxonomy" id="72004"/>
    <lineage>
        <taxon>Eukaryota</taxon>
        <taxon>Metazoa</taxon>
        <taxon>Chordata</taxon>
        <taxon>Craniata</taxon>
        <taxon>Vertebrata</taxon>
        <taxon>Euteleostomi</taxon>
        <taxon>Mammalia</taxon>
        <taxon>Eutheria</taxon>
        <taxon>Laurasiatheria</taxon>
        <taxon>Artiodactyla</taxon>
        <taxon>Ruminantia</taxon>
        <taxon>Pecora</taxon>
        <taxon>Bovidae</taxon>
        <taxon>Bovinae</taxon>
        <taxon>Bos</taxon>
    </lineage>
</organism>
<keyword evidence="3" id="KW-1185">Reference proteome</keyword>
<feature type="region of interest" description="Disordered" evidence="1">
    <location>
        <begin position="121"/>
        <end position="151"/>
    </location>
</feature>
<gene>
    <name evidence="2" type="ORF">E5288_WYG012162</name>
</gene>
<dbReference type="EMBL" id="VBQZ03000272">
    <property type="protein sequence ID" value="MXQ98743.1"/>
    <property type="molecule type" value="Genomic_DNA"/>
</dbReference>
<evidence type="ECO:0000256" key="1">
    <source>
        <dbReference type="SAM" id="MobiDB-lite"/>
    </source>
</evidence>
<sequence length="181" mass="19245">MRPGSGPLTHVYYFAGRGSHACSVPAGPLAPLVGACAGPNGCPDAEDLALLRFPLRQRGRSERLQVVDIGLGPEGFPRAIRTQERKNRHSGGGWPNPRPVFQAGRGWRGGGAARIAGLRSVRNRGTDHEGLDRLPKHGELEPPRPPGRALPDCQLLGASAARAARVSVARPRLRSLAERAA</sequence>
<dbReference type="AlphaFoldDB" id="A0A6B0SJ08"/>
<protein>
    <submittedName>
        <fullName evidence="2">Uncharacterized protein</fullName>
    </submittedName>
</protein>
<feature type="compositionally biased region" description="Basic and acidic residues" evidence="1">
    <location>
        <begin position="124"/>
        <end position="142"/>
    </location>
</feature>
<dbReference type="Proteomes" id="UP000322234">
    <property type="component" value="Unassembled WGS sequence"/>
</dbReference>
<evidence type="ECO:0000313" key="2">
    <source>
        <dbReference type="EMBL" id="MXQ98743.1"/>
    </source>
</evidence>
<proteinExistence type="predicted"/>
<comment type="caution">
    <text evidence="2">The sequence shown here is derived from an EMBL/GenBank/DDBJ whole genome shotgun (WGS) entry which is preliminary data.</text>
</comment>
<reference evidence="2" key="1">
    <citation type="submission" date="2019-10" db="EMBL/GenBank/DDBJ databases">
        <title>The sequence and de novo assembly of the wild yak genome.</title>
        <authorList>
            <person name="Liu Y."/>
        </authorList>
    </citation>
    <scope>NUCLEOTIDE SEQUENCE [LARGE SCALE GENOMIC DNA]</scope>
    <source>
        <strain evidence="2">WY2019</strain>
    </source>
</reference>
<name>A0A6B0SJ08_9CETA</name>
<accession>A0A6B0SJ08</accession>